<comment type="caution">
    <text evidence="1">The sequence shown here is derived from an EMBL/GenBank/DDBJ whole genome shotgun (WGS) entry which is preliminary data.</text>
</comment>
<keyword evidence="2" id="KW-1185">Reference proteome</keyword>
<organism evidence="1 2">
    <name type="scientific">Halococcus hamelinensis 100A6</name>
    <dbReference type="NCBI Taxonomy" id="1132509"/>
    <lineage>
        <taxon>Archaea</taxon>
        <taxon>Methanobacteriati</taxon>
        <taxon>Methanobacteriota</taxon>
        <taxon>Stenosarchaea group</taxon>
        <taxon>Halobacteria</taxon>
        <taxon>Halobacteriales</taxon>
        <taxon>Halococcaceae</taxon>
        <taxon>Halococcus</taxon>
    </lineage>
</organism>
<dbReference type="PATRIC" id="fig|1132509.6.peg.3918"/>
<accession>M0LRX8</accession>
<sequence>MLFNDRIKDDETVESISREEMLRHWLEKEVHENDGDDLAVDAIEDEDRLLDELIDRKPIAESIFADSDLRWHHLDLQEDELEALHTIKGESGEDWRAITEENTIASIADHIHEADDLAELDTPKDLEQVVDFASKFPDDIEMEELIAVEETDEDAYLADGNHRAVAIALHRRDGGDYPEQEAYVGASADQLGS</sequence>
<protein>
    <submittedName>
        <fullName evidence="1">Uncharacterized protein</fullName>
    </submittedName>
</protein>
<evidence type="ECO:0000313" key="2">
    <source>
        <dbReference type="Proteomes" id="UP000011566"/>
    </source>
</evidence>
<dbReference type="AlphaFoldDB" id="M0LRX8"/>
<gene>
    <name evidence="1" type="ORF">C447_16894</name>
</gene>
<evidence type="ECO:0000313" key="1">
    <source>
        <dbReference type="EMBL" id="EMA35853.1"/>
    </source>
</evidence>
<name>M0LRX8_9EURY</name>
<dbReference type="OrthoDB" id="214551at2157"/>
<reference evidence="1 2" key="1">
    <citation type="journal article" date="2014" name="PLoS Genet.">
        <title>Phylogenetically driven sequencing of extremely halophilic archaea reveals strategies for static and dynamic osmo-response.</title>
        <authorList>
            <person name="Becker E.A."/>
            <person name="Seitzer P.M."/>
            <person name="Tritt A."/>
            <person name="Larsen D."/>
            <person name="Krusor M."/>
            <person name="Yao A.I."/>
            <person name="Wu D."/>
            <person name="Madern D."/>
            <person name="Eisen J.A."/>
            <person name="Darling A.E."/>
            <person name="Facciotti M.T."/>
        </authorList>
    </citation>
    <scope>NUCLEOTIDE SEQUENCE [LARGE SCALE GENOMIC DNA]</scope>
    <source>
        <strain evidence="1 2">100A6</strain>
    </source>
</reference>
<dbReference type="EMBL" id="AOMB01000043">
    <property type="protein sequence ID" value="EMA35853.1"/>
    <property type="molecule type" value="Genomic_DNA"/>
</dbReference>
<dbReference type="Proteomes" id="UP000011566">
    <property type="component" value="Unassembled WGS sequence"/>
</dbReference>
<dbReference type="eggNOG" id="arCOG13695">
    <property type="taxonomic scope" value="Archaea"/>
</dbReference>
<dbReference type="RefSeq" id="WP_007695993.1">
    <property type="nucleotide sequence ID" value="NZ_AJRK01000021.1"/>
</dbReference>
<proteinExistence type="predicted"/>